<accession>A0ABQ5UGK7</accession>
<evidence type="ECO:0000259" key="2">
    <source>
        <dbReference type="Pfam" id="PF00188"/>
    </source>
</evidence>
<dbReference type="SUPFAM" id="SSF55797">
    <property type="entry name" value="PR-1-like"/>
    <property type="match status" value="1"/>
</dbReference>
<dbReference type="InterPro" id="IPR014044">
    <property type="entry name" value="CAP_dom"/>
</dbReference>
<dbReference type="Gene3D" id="3.40.33.10">
    <property type="entry name" value="CAP"/>
    <property type="match status" value="1"/>
</dbReference>
<reference evidence="3" key="1">
    <citation type="journal article" date="2014" name="Int. J. Syst. Evol. Microbiol.">
        <title>Complete genome of a new Firmicutes species belonging to the dominant human colonic microbiota ('Ruminococcus bicirculans') reveals two chromosomes and a selective capacity to utilize plant glucans.</title>
        <authorList>
            <consortium name="NISC Comparative Sequencing Program"/>
            <person name="Wegmann U."/>
            <person name="Louis P."/>
            <person name="Goesmann A."/>
            <person name="Henrissat B."/>
            <person name="Duncan S.H."/>
            <person name="Flint H.J."/>
        </authorList>
    </citation>
    <scope>NUCLEOTIDE SEQUENCE</scope>
    <source>
        <strain evidence="3">NBRC 103855</strain>
    </source>
</reference>
<dbReference type="EMBL" id="BSNG01000001">
    <property type="protein sequence ID" value="GLQ10910.1"/>
    <property type="molecule type" value="Genomic_DNA"/>
</dbReference>
<feature type="domain" description="SCP" evidence="2">
    <location>
        <begin position="49"/>
        <end position="157"/>
    </location>
</feature>
<feature type="signal peptide" evidence="1">
    <location>
        <begin position="1"/>
        <end position="24"/>
    </location>
</feature>
<organism evidence="3 4">
    <name type="scientific">Devosia yakushimensis</name>
    <dbReference type="NCBI Taxonomy" id="470028"/>
    <lineage>
        <taxon>Bacteria</taxon>
        <taxon>Pseudomonadati</taxon>
        <taxon>Pseudomonadota</taxon>
        <taxon>Alphaproteobacteria</taxon>
        <taxon>Hyphomicrobiales</taxon>
        <taxon>Devosiaceae</taxon>
        <taxon>Devosia</taxon>
    </lineage>
</organism>
<dbReference type="InterPro" id="IPR006311">
    <property type="entry name" value="TAT_signal"/>
</dbReference>
<sequence length="172" mass="18198">MIPTTTTRRGFLMLGAAMALSACASTMPALAPAAAAPTPETLTPDQIMSAVNAVRKANGAAPWSYSQSLENAARSQARLMAQRDTLSHDLGVTLRERVTAAGYIGAVGENLARGHTSLEAALQGWMNSAGHRGTLLSPKFTEFGLAVTRTQAGRLYWAMIAGGSFDAWRVYQ</sequence>
<dbReference type="CDD" id="cd05379">
    <property type="entry name" value="CAP_bacterial"/>
    <property type="match status" value="1"/>
</dbReference>
<dbReference type="InterPro" id="IPR035940">
    <property type="entry name" value="CAP_sf"/>
</dbReference>
<evidence type="ECO:0000313" key="3">
    <source>
        <dbReference type="EMBL" id="GLQ10910.1"/>
    </source>
</evidence>
<dbReference type="Pfam" id="PF00188">
    <property type="entry name" value="CAP"/>
    <property type="match status" value="1"/>
</dbReference>
<proteinExistence type="predicted"/>
<name>A0ABQ5UGK7_9HYPH</name>
<protein>
    <recommendedName>
        <fullName evidence="2">SCP domain-containing protein</fullName>
    </recommendedName>
</protein>
<keyword evidence="1" id="KW-0732">Signal</keyword>
<comment type="caution">
    <text evidence="3">The sequence shown here is derived from an EMBL/GenBank/DDBJ whole genome shotgun (WGS) entry which is preliminary data.</text>
</comment>
<feature type="chain" id="PRO_5045632976" description="SCP domain-containing protein" evidence="1">
    <location>
        <begin position="25"/>
        <end position="172"/>
    </location>
</feature>
<dbReference type="PANTHER" id="PTHR31157">
    <property type="entry name" value="SCP DOMAIN-CONTAINING PROTEIN"/>
    <property type="match status" value="1"/>
</dbReference>
<dbReference type="RefSeq" id="WP_284391914.1">
    <property type="nucleotide sequence ID" value="NZ_BSNG01000001.1"/>
</dbReference>
<dbReference type="Proteomes" id="UP001161406">
    <property type="component" value="Unassembled WGS sequence"/>
</dbReference>
<dbReference type="PANTHER" id="PTHR31157:SF1">
    <property type="entry name" value="SCP DOMAIN-CONTAINING PROTEIN"/>
    <property type="match status" value="1"/>
</dbReference>
<evidence type="ECO:0000256" key="1">
    <source>
        <dbReference type="SAM" id="SignalP"/>
    </source>
</evidence>
<gene>
    <name evidence="3" type="ORF">GCM10007913_28420</name>
</gene>
<keyword evidence="4" id="KW-1185">Reference proteome</keyword>
<evidence type="ECO:0000313" key="4">
    <source>
        <dbReference type="Proteomes" id="UP001161406"/>
    </source>
</evidence>
<dbReference type="PROSITE" id="PS51318">
    <property type="entry name" value="TAT"/>
    <property type="match status" value="1"/>
</dbReference>
<reference evidence="3" key="2">
    <citation type="submission" date="2023-01" db="EMBL/GenBank/DDBJ databases">
        <title>Draft genome sequence of Devosia yakushimensis strain NBRC 103855.</title>
        <authorList>
            <person name="Sun Q."/>
            <person name="Mori K."/>
        </authorList>
    </citation>
    <scope>NUCLEOTIDE SEQUENCE</scope>
    <source>
        <strain evidence="3">NBRC 103855</strain>
    </source>
</reference>